<feature type="compositionally biased region" description="Basic and acidic residues" evidence="2">
    <location>
        <begin position="530"/>
        <end position="540"/>
    </location>
</feature>
<dbReference type="PROSITE" id="PS50005">
    <property type="entry name" value="TPR"/>
    <property type="match status" value="2"/>
</dbReference>
<feature type="compositionally biased region" description="Basic and acidic residues" evidence="2">
    <location>
        <begin position="640"/>
        <end position="665"/>
    </location>
</feature>
<dbReference type="InterPro" id="IPR019734">
    <property type="entry name" value="TPR_rpt"/>
</dbReference>
<comment type="caution">
    <text evidence="4">The sequence shown here is derived from an EMBL/GenBank/DDBJ whole genome shotgun (WGS) entry which is preliminary data.</text>
</comment>
<gene>
    <name evidence="4" type="primary">Ttc14</name>
    <name evidence="4" type="ORF">ROSBEN_R08210</name>
</gene>
<dbReference type="PANTHER" id="PTHR23184:SF9">
    <property type="entry name" value="TETRATRICOPEPTIDE REPEAT PROTEIN 14"/>
    <property type="match status" value="1"/>
</dbReference>
<feature type="compositionally biased region" description="Basic and acidic residues" evidence="2">
    <location>
        <begin position="701"/>
        <end position="729"/>
    </location>
</feature>
<feature type="compositionally biased region" description="Acidic residues" evidence="2">
    <location>
        <begin position="730"/>
        <end position="741"/>
    </location>
</feature>
<dbReference type="Gene3D" id="2.40.50.140">
    <property type="entry name" value="Nucleic acid-binding proteins"/>
    <property type="match status" value="1"/>
</dbReference>
<feature type="compositionally biased region" description="Basic and acidic residues" evidence="2">
    <location>
        <begin position="573"/>
        <end position="582"/>
    </location>
</feature>
<organism evidence="4 5">
    <name type="scientific">Rostratula benghalensis</name>
    <name type="common">greater painted-snipe</name>
    <dbReference type="NCBI Taxonomy" id="118793"/>
    <lineage>
        <taxon>Eukaryota</taxon>
        <taxon>Metazoa</taxon>
        <taxon>Chordata</taxon>
        <taxon>Craniata</taxon>
        <taxon>Vertebrata</taxon>
        <taxon>Euteleostomi</taxon>
        <taxon>Archelosauria</taxon>
        <taxon>Archosauria</taxon>
        <taxon>Dinosauria</taxon>
        <taxon>Saurischia</taxon>
        <taxon>Theropoda</taxon>
        <taxon>Coelurosauria</taxon>
        <taxon>Aves</taxon>
        <taxon>Neognathae</taxon>
        <taxon>Neoaves</taxon>
        <taxon>Charadriiformes</taxon>
        <taxon>Rostratulidae</taxon>
        <taxon>Rostratula</taxon>
    </lineage>
</organism>
<feature type="repeat" description="TPR" evidence="1">
    <location>
        <begin position="306"/>
        <end position="339"/>
    </location>
</feature>
<dbReference type="InterPro" id="IPR012340">
    <property type="entry name" value="NA-bd_OB-fold"/>
</dbReference>
<keyword evidence="5" id="KW-1185">Reference proteome</keyword>
<dbReference type="SMART" id="SM00316">
    <property type="entry name" value="S1"/>
    <property type="match status" value="1"/>
</dbReference>
<dbReference type="InterPro" id="IPR011990">
    <property type="entry name" value="TPR-like_helical_dom_sf"/>
</dbReference>
<dbReference type="EMBL" id="VXAI01000135">
    <property type="protein sequence ID" value="NXJ65974.1"/>
    <property type="molecule type" value="Genomic_DNA"/>
</dbReference>
<dbReference type="InterPro" id="IPR039190">
    <property type="entry name" value="TTC14"/>
</dbReference>
<dbReference type="PANTHER" id="PTHR23184">
    <property type="entry name" value="TETRATRICOPEPTIDE REPEAT PROTEIN 14"/>
    <property type="match status" value="1"/>
</dbReference>
<feature type="compositionally biased region" description="Basic and acidic residues" evidence="2">
    <location>
        <begin position="617"/>
        <end position="626"/>
    </location>
</feature>
<feature type="region of interest" description="Disordered" evidence="2">
    <location>
        <begin position="568"/>
        <end position="759"/>
    </location>
</feature>
<reference evidence="4 5" key="1">
    <citation type="submission" date="2019-09" db="EMBL/GenBank/DDBJ databases">
        <title>Bird 10,000 Genomes (B10K) Project - Family phase.</title>
        <authorList>
            <person name="Zhang G."/>
        </authorList>
    </citation>
    <scope>NUCLEOTIDE SEQUENCE [LARGE SCALE GENOMIC DNA]</scope>
    <source>
        <strain evidence="4">B10K-DU-006-20</strain>
        <tissue evidence="4">Mixed tissue sample</tissue>
    </source>
</reference>
<dbReference type="SMART" id="SM00028">
    <property type="entry name" value="TPR"/>
    <property type="match status" value="3"/>
</dbReference>
<dbReference type="PROSITE" id="PS50126">
    <property type="entry name" value="S1"/>
    <property type="match status" value="1"/>
</dbReference>
<keyword evidence="1" id="KW-0802">TPR repeat</keyword>
<evidence type="ECO:0000259" key="3">
    <source>
        <dbReference type="PROSITE" id="PS50126"/>
    </source>
</evidence>
<dbReference type="Pfam" id="PF13414">
    <property type="entry name" value="TPR_11"/>
    <property type="match status" value="1"/>
</dbReference>
<dbReference type="GO" id="GO:0003676">
    <property type="term" value="F:nucleic acid binding"/>
    <property type="evidence" value="ECO:0007669"/>
    <property type="project" value="InterPro"/>
</dbReference>
<dbReference type="Gene3D" id="1.25.40.10">
    <property type="entry name" value="Tetratricopeptide repeat domain"/>
    <property type="match status" value="1"/>
</dbReference>
<feature type="non-terminal residue" evidence="4">
    <location>
        <position position="1"/>
    </location>
</feature>
<evidence type="ECO:0000313" key="4">
    <source>
        <dbReference type="EMBL" id="NXJ65974.1"/>
    </source>
</evidence>
<dbReference type="SUPFAM" id="SSF50249">
    <property type="entry name" value="Nucleic acid-binding proteins"/>
    <property type="match status" value="1"/>
</dbReference>
<evidence type="ECO:0000256" key="1">
    <source>
        <dbReference type="PROSITE-ProRule" id="PRU00339"/>
    </source>
</evidence>
<feature type="domain" description="S1 motif" evidence="3">
    <location>
        <begin position="126"/>
        <end position="208"/>
    </location>
</feature>
<evidence type="ECO:0000256" key="2">
    <source>
        <dbReference type="SAM" id="MobiDB-lite"/>
    </source>
</evidence>
<feature type="compositionally biased region" description="Basic residues" evidence="2">
    <location>
        <begin position="503"/>
        <end position="524"/>
    </location>
</feature>
<feature type="region of interest" description="Disordered" evidence="2">
    <location>
        <begin position="432"/>
        <end position="547"/>
    </location>
</feature>
<dbReference type="Proteomes" id="UP000545435">
    <property type="component" value="Unassembled WGS sequence"/>
</dbReference>
<feature type="non-terminal residue" evidence="4">
    <location>
        <position position="782"/>
    </location>
</feature>
<dbReference type="CDD" id="cd00164">
    <property type="entry name" value="S1_like"/>
    <property type="match status" value="1"/>
</dbReference>
<feature type="compositionally biased region" description="Basic and acidic residues" evidence="2">
    <location>
        <begin position="432"/>
        <end position="466"/>
    </location>
</feature>
<name>A0A7L0D1V9_9CHAR</name>
<feature type="compositionally biased region" description="Low complexity" evidence="2">
    <location>
        <begin position="474"/>
        <end position="500"/>
    </location>
</feature>
<dbReference type="InterPro" id="IPR003029">
    <property type="entry name" value="S1_domain"/>
</dbReference>
<feature type="compositionally biased region" description="Pro residues" evidence="2">
    <location>
        <begin position="35"/>
        <end position="48"/>
    </location>
</feature>
<feature type="compositionally biased region" description="Basic and acidic residues" evidence="2">
    <location>
        <begin position="598"/>
        <end position="607"/>
    </location>
</feature>
<evidence type="ECO:0000313" key="5">
    <source>
        <dbReference type="Proteomes" id="UP000545435"/>
    </source>
</evidence>
<feature type="region of interest" description="Disordered" evidence="2">
    <location>
        <begin position="28"/>
        <end position="55"/>
    </location>
</feature>
<sequence>MDRELLRQALSYHGPELLSLLRAEQHDNPDFRGLLPPPGAVPEPPRGAPHPAGAWREGASLDTEIKRFIAKRADLLFAHSWKPNGPPADNIEENEECYAVMPPLERFMEVPREDRREFFFRDVERGDIVMGRITSIREFGFFMVLVCLGSGIVREISDLEITALCPLRDVPPQSNHGDPLSYYQTGDLLRAAVKDVDRYHEKLTVSLYSSALPPSFSSTKLGVVTPDDFPLHYRRSLEVANTAETFEEVLHRSPGFANPSLVEYLAEKLGLSESNPPSLMRSLQMKNFNEEDFAPALRKKQSASWALKCVKAGVDHFKVGRHVDAMNEYNKALEMDPQNVEALVARGALYATKGSLNKAIGDFEVALENCPSHRNARKYLCQTLVERGGQLEEEDKLLNAENYYKKALSLDESFQEAEEALVKLRKHMQKSLEMREKQAAKEERQKAKKVETSAEKLRKLLREEKRLKKKRKISTSSSSSSSSSSSDSSSEVSISSSSSSSDHKKRRKKRGKRCGSARSSKKSSSRASSHYKDEMRKEEWYSPPADTSASFLNQGFEVDKLLERQESLVCPKTEGKERDRHSSFSRTSGDDEDTFGGRSEDSRDSHSSSRSLPSSSRSERYGKSDRFFSSWRGSSGWYHKPGDKPRMHYFRKLERDVEGRREQFKRYGSGQERYGVSPAGSEHWGRSGGRYRSYPSTSSWEGDRSYHSERPGSSQHRNESESRGRRSSEESDETKEPEEDVSVNGAAQTDSGGKRNLPQNLVNIFNQIAEFEREKGSKQKKQ</sequence>
<accession>A0A7L0D1V9</accession>
<protein>
    <submittedName>
        <fullName evidence="4">TTC14 protein</fullName>
    </submittedName>
</protein>
<dbReference type="AlphaFoldDB" id="A0A7L0D1V9"/>
<feature type="repeat" description="TPR" evidence="1">
    <location>
        <begin position="340"/>
        <end position="373"/>
    </location>
</feature>
<dbReference type="SUPFAM" id="SSF48452">
    <property type="entry name" value="TPR-like"/>
    <property type="match status" value="1"/>
</dbReference>
<proteinExistence type="predicted"/>
<feature type="compositionally biased region" description="Polar residues" evidence="2">
    <location>
        <begin position="745"/>
        <end position="759"/>
    </location>
</feature>